<dbReference type="InParanoid" id="A0A0C3EDY7"/>
<feature type="transmembrane region" description="Helical" evidence="5">
    <location>
        <begin position="18"/>
        <end position="37"/>
    </location>
</feature>
<dbReference type="InterPro" id="IPR010658">
    <property type="entry name" value="Nodulin-like"/>
</dbReference>
<dbReference type="Proteomes" id="UP000053989">
    <property type="component" value="Unassembled WGS sequence"/>
</dbReference>
<feature type="transmembrane region" description="Helical" evidence="5">
    <location>
        <begin position="382"/>
        <end position="402"/>
    </location>
</feature>
<dbReference type="Gene3D" id="1.20.1250.20">
    <property type="entry name" value="MFS general substrate transporter like domains"/>
    <property type="match status" value="1"/>
</dbReference>
<accession>A0A0C3EDY7</accession>
<organism evidence="7 8">
    <name type="scientific">Scleroderma citrinum Foug A</name>
    <dbReference type="NCBI Taxonomy" id="1036808"/>
    <lineage>
        <taxon>Eukaryota</taxon>
        <taxon>Fungi</taxon>
        <taxon>Dikarya</taxon>
        <taxon>Basidiomycota</taxon>
        <taxon>Agaricomycotina</taxon>
        <taxon>Agaricomycetes</taxon>
        <taxon>Agaricomycetidae</taxon>
        <taxon>Boletales</taxon>
        <taxon>Sclerodermatineae</taxon>
        <taxon>Sclerodermataceae</taxon>
        <taxon>Scleroderma</taxon>
    </lineage>
</organism>
<reference evidence="8" key="2">
    <citation type="submission" date="2015-01" db="EMBL/GenBank/DDBJ databases">
        <title>Evolutionary Origins and Diversification of the Mycorrhizal Mutualists.</title>
        <authorList>
            <consortium name="DOE Joint Genome Institute"/>
            <consortium name="Mycorrhizal Genomics Consortium"/>
            <person name="Kohler A."/>
            <person name="Kuo A."/>
            <person name="Nagy L.G."/>
            <person name="Floudas D."/>
            <person name="Copeland A."/>
            <person name="Barry K.W."/>
            <person name="Cichocki N."/>
            <person name="Veneault-Fourrey C."/>
            <person name="LaButti K."/>
            <person name="Lindquist E.A."/>
            <person name="Lipzen A."/>
            <person name="Lundell T."/>
            <person name="Morin E."/>
            <person name="Murat C."/>
            <person name="Riley R."/>
            <person name="Ohm R."/>
            <person name="Sun H."/>
            <person name="Tunlid A."/>
            <person name="Henrissat B."/>
            <person name="Grigoriev I.V."/>
            <person name="Hibbett D.S."/>
            <person name="Martin F."/>
        </authorList>
    </citation>
    <scope>NUCLEOTIDE SEQUENCE [LARGE SCALE GENOMIC DNA]</scope>
    <source>
        <strain evidence="8">Foug A</strain>
    </source>
</reference>
<feature type="transmembrane region" description="Helical" evidence="5">
    <location>
        <begin position="303"/>
        <end position="321"/>
    </location>
</feature>
<gene>
    <name evidence="7" type="ORF">SCLCIDRAFT_1207096</name>
</gene>
<dbReference type="PANTHER" id="PTHR21576">
    <property type="entry name" value="UNCHARACTERIZED NODULIN-LIKE PROTEIN"/>
    <property type="match status" value="1"/>
</dbReference>
<evidence type="ECO:0000313" key="7">
    <source>
        <dbReference type="EMBL" id="KIM70905.1"/>
    </source>
</evidence>
<dbReference type="GO" id="GO:0000329">
    <property type="term" value="C:fungal-type vacuole membrane"/>
    <property type="evidence" value="ECO:0007669"/>
    <property type="project" value="TreeGrafter"/>
</dbReference>
<dbReference type="AlphaFoldDB" id="A0A0C3EDY7"/>
<dbReference type="InterPro" id="IPR036259">
    <property type="entry name" value="MFS_trans_sf"/>
</dbReference>
<feature type="transmembrane region" description="Helical" evidence="5">
    <location>
        <begin position="121"/>
        <end position="141"/>
    </location>
</feature>
<dbReference type="SUPFAM" id="SSF103473">
    <property type="entry name" value="MFS general substrate transporter"/>
    <property type="match status" value="1"/>
</dbReference>
<feature type="transmembrane region" description="Helical" evidence="5">
    <location>
        <begin position="186"/>
        <end position="205"/>
    </location>
</feature>
<dbReference type="EMBL" id="KN822004">
    <property type="protein sequence ID" value="KIM70905.1"/>
    <property type="molecule type" value="Genomic_DNA"/>
</dbReference>
<evidence type="ECO:0000313" key="8">
    <source>
        <dbReference type="Proteomes" id="UP000053989"/>
    </source>
</evidence>
<evidence type="ECO:0000256" key="2">
    <source>
        <dbReference type="ARBA" id="ARBA00022692"/>
    </source>
</evidence>
<comment type="subcellular location">
    <subcellularLocation>
        <location evidence="1">Membrane</location>
        <topology evidence="1">Multi-pass membrane protein</topology>
    </subcellularLocation>
</comment>
<reference evidence="7 8" key="1">
    <citation type="submission" date="2014-04" db="EMBL/GenBank/DDBJ databases">
        <authorList>
            <consortium name="DOE Joint Genome Institute"/>
            <person name="Kuo A."/>
            <person name="Kohler A."/>
            <person name="Nagy L.G."/>
            <person name="Floudas D."/>
            <person name="Copeland A."/>
            <person name="Barry K.W."/>
            <person name="Cichocki N."/>
            <person name="Veneault-Fourrey C."/>
            <person name="LaButti K."/>
            <person name="Lindquist E.A."/>
            <person name="Lipzen A."/>
            <person name="Lundell T."/>
            <person name="Morin E."/>
            <person name="Murat C."/>
            <person name="Sun H."/>
            <person name="Tunlid A."/>
            <person name="Henrissat B."/>
            <person name="Grigoriev I.V."/>
            <person name="Hibbett D.S."/>
            <person name="Martin F."/>
            <person name="Nordberg H.P."/>
            <person name="Cantor M.N."/>
            <person name="Hua S.X."/>
        </authorList>
    </citation>
    <scope>NUCLEOTIDE SEQUENCE [LARGE SCALE GENOMIC DNA]</scope>
    <source>
        <strain evidence="7 8">Foug A</strain>
    </source>
</reference>
<feature type="transmembrane region" description="Helical" evidence="5">
    <location>
        <begin position="83"/>
        <end position="100"/>
    </location>
</feature>
<feature type="transmembrane region" description="Helical" evidence="5">
    <location>
        <begin position="57"/>
        <end position="77"/>
    </location>
</feature>
<keyword evidence="3 5" id="KW-1133">Transmembrane helix</keyword>
<sequence>MTLVTDNENVGLLSTPRLAALLGSVVVALCSGTNYIYSVYAPQLGARLHLTHTQLNIVGLAGNVGAYIAGPIVGRIVDTHGPRIPLMGAFVCCLAGYAGIKCMFDGGVAAGGTLSSGHFSMLVLCSSFTGFGAIGGVSSAINTTAKSFPPSMHATTTGLVVSGFGLSAFVFSTIARTFFPGDTSALLLLLVLCTSLPMLAALFVVQPVPLPSTYLLPKVNQSEDHDPVFNEPAMPSIHRIDTVDTVESESHRPLLGNQRRVNYHGVPESSTLTEVGLANGQSCSDPEELPNIYGVQLLTSPDFYLLVMIVSLLGGVGLMYINNVGSIALALYANANPTYDEIEASAWQTTQVSILSICNWAGRILIGLVSDFMRTHLHMRRAYSLCILSFLFIISQIAAISVSNINALWIASAMMGVANGSGAGVLPSVVIEWFGLAHQSENWGWVLLSPLPSVNIFAIMFGRNLDAHTPSQDPNTTVHIQHAIPAFSKLIFRNMSERQCLIGRECYVSSFRVTLMVSVVSLMLSVVAVIRDGRRNRARVRRVAQLESVLH</sequence>
<feature type="transmembrane region" description="Helical" evidence="5">
    <location>
        <begin position="408"/>
        <end position="431"/>
    </location>
</feature>
<keyword evidence="8" id="KW-1185">Reference proteome</keyword>
<dbReference type="HOGENOM" id="CLU_012596_1_0_1"/>
<dbReference type="STRING" id="1036808.A0A0C3EDY7"/>
<feature type="transmembrane region" description="Helical" evidence="5">
    <location>
        <begin position="511"/>
        <end position="530"/>
    </location>
</feature>
<evidence type="ECO:0000256" key="3">
    <source>
        <dbReference type="ARBA" id="ARBA00022989"/>
    </source>
</evidence>
<keyword evidence="2 5" id="KW-0812">Transmembrane</keyword>
<keyword evidence="4 5" id="KW-0472">Membrane</keyword>
<protein>
    <recommendedName>
        <fullName evidence="6">Nodulin-like domain-containing protein</fullName>
    </recommendedName>
</protein>
<feature type="transmembrane region" description="Helical" evidence="5">
    <location>
        <begin position="443"/>
        <end position="461"/>
    </location>
</feature>
<feature type="transmembrane region" description="Helical" evidence="5">
    <location>
        <begin position="153"/>
        <end position="174"/>
    </location>
</feature>
<feature type="domain" description="Nodulin-like" evidence="6">
    <location>
        <begin position="20"/>
        <end position="229"/>
    </location>
</feature>
<evidence type="ECO:0000256" key="1">
    <source>
        <dbReference type="ARBA" id="ARBA00004141"/>
    </source>
</evidence>
<dbReference type="OrthoDB" id="410267at2759"/>
<dbReference type="PANTHER" id="PTHR21576:SF160">
    <property type="entry name" value="NODULIN-LIKE DOMAIN-CONTAINING PROTEIN"/>
    <property type="match status" value="1"/>
</dbReference>
<dbReference type="Pfam" id="PF06813">
    <property type="entry name" value="Nodulin-like"/>
    <property type="match status" value="1"/>
</dbReference>
<proteinExistence type="predicted"/>
<evidence type="ECO:0000259" key="6">
    <source>
        <dbReference type="Pfam" id="PF06813"/>
    </source>
</evidence>
<name>A0A0C3EDY7_9AGAM</name>
<evidence type="ECO:0000256" key="5">
    <source>
        <dbReference type="SAM" id="Phobius"/>
    </source>
</evidence>
<evidence type="ECO:0000256" key="4">
    <source>
        <dbReference type="ARBA" id="ARBA00023136"/>
    </source>
</evidence>